<comment type="caution">
    <text evidence="9">The sequence shown here is derived from an EMBL/GenBank/DDBJ whole genome shotgun (WGS) entry which is preliminary data.</text>
</comment>
<dbReference type="PANTHER" id="PTHR21461">
    <property type="entry name" value="GLYCOSYLTRANSFERASE FAMILY 92 PROTEIN"/>
    <property type="match status" value="1"/>
</dbReference>
<feature type="transmembrane region" description="Helical" evidence="8">
    <location>
        <begin position="7"/>
        <end position="27"/>
    </location>
</feature>
<dbReference type="EMBL" id="JADFTS010000006">
    <property type="protein sequence ID" value="KAF9603926.1"/>
    <property type="molecule type" value="Genomic_DNA"/>
</dbReference>
<dbReference type="GO" id="GO:0016757">
    <property type="term" value="F:glycosyltransferase activity"/>
    <property type="evidence" value="ECO:0007669"/>
    <property type="project" value="UniProtKB-UniRule"/>
</dbReference>
<comment type="similarity">
    <text evidence="2 8">Belongs to the glycosyltransferase 92 family.</text>
</comment>
<comment type="subcellular location">
    <subcellularLocation>
        <location evidence="1">Membrane</location>
        <topology evidence="1">Single-pass membrane protein</topology>
    </subcellularLocation>
</comment>
<evidence type="ECO:0000256" key="8">
    <source>
        <dbReference type="RuleBase" id="RU366017"/>
    </source>
</evidence>
<dbReference type="OrthoDB" id="2526284at2759"/>
<dbReference type="Pfam" id="PF01697">
    <property type="entry name" value="Glyco_transf_92"/>
    <property type="match status" value="2"/>
</dbReference>
<keyword evidence="3 8" id="KW-0328">Glycosyltransferase</keyword>
<dbReference type="EC" id="2.4.1.-" evidence="8"/>
<evidence type="ECO:0000256" key="5">
    <source>
        <dbReference type="ARBA" id="ARBA00022692"/>
    </source>
</evidence>
<keyword evidence="5 8" id="KW-0812">Transmembrane</keyword>
<keyword evidence="4 8" id="KW-0808">Transferase</keyword>
<dbReference type="GO" id="GO:0005737">
    <property type="term" value="C:cytoplasm"/>
    <property type="evidence" value="ECO:0007669"/>
    <property type="project" value="TreeGrafter"/>
</dbReference>
<evidence type="ECO:0000256" key="7">
    <source>
        <dbReference type="ARBA" id="ARBA00023136"/>
    </source>
</evidence>
<keyword evidence="7 8" id="KW-0472">Membrane</keyword>
<proteinExistence type="inferred from homology"/>
<keyword evidence="10" id="KW-1185">Reference proteome</keyword>
<accession>A0A835LYA6</accession>
<dbReference type="Proteomes" id="UP000631114">
    <property type="component" value="Unassembled WGS sequence"/>
</dbReference>
<keyword evidence="6 8" id="KW-1133">Transmembrane helix</keyword>
<dbReference type="InterPro" id="IPR008166">
    <property type="entry name" value="Glyco_transf_92"/>
</dbReference>
<reference evidence="9 10" key="1">
    <citation type="submission" date="2020-10" db="EMBL/GenBank/DDBJ databases">
        <title>The Coptis chinensis genome and diversification of protoberbering-type alkaloids.</title>
        <authorList>
            <person name="Wang B."/>
            <person name="Shu S."/>
            <person name="Song C."/>
            <person name="Liu Y."/>
        </authorList>
    </citation>
    <scope>NUCLEOTIDE SEQUENCE [LARGE SCALE GENOMIC DNA]</scope>
    <source>
        <strain evidence="9">HL-2020</strain>
        <tissue evidence="9">Leaf</tissue>
    </source>
</reference>
<evidence type="ECO:0000256" key="2">
    <source>
        <dbReference type="ARBA" id="ARBA00007647"/>
    </source>
</evidence>
<gene>
    <name evidence="9" type="ORF">IFM89_039146</name>
</gene>
<evidence type="ECO:0000256" key="6">
    <source>
        <dbReference type="ARBA" id="ARBA00022989"/>
    </source>
</evidence>
<organism evidence="9 10">
    <name type="scientific">Coptis chinensis</name>
    <dbReference type="NCBI Taxonomy" id="261450"/>
    <lineage>
        <taxon>Eukaryota</taxon>
        <taxon>Viridiplantae</taxon>
        <taxon>Streptophyta</taxon>
        <taxon>Embryophyta</taxon>
        <taxon>Tracheophyta</taxon>
        <taxon>Spermatophyta</taxon>
        <taxon>Magnoliopsida</taxon>
        <taxon>Ranunculales</taxon>
        <taxon>Ranunculaceae</taxon>
        <taxon>Coptidoideae</taxon>
        <taxon>Coptis</taxon>
    </lineage>
</organism>
<sequence>MRQKNHTPLISIFISFLLFTTLSLYVVRNFFSGQKLQLSPSTIKSLQHNNLIKEEVEEDSHRLVRNNPPLVKYVQPESVLLPDWEVLFVSSPDSILSKDNEYTCVFQNNETSPGEYTGFLQSSNRTVFKCEVPDSVRCIRPLLKPILTKSDENITFSNGSNAVEMIRWSFLAYESLSTENDVILFAKGINNRQGVNRSPEELLCVFDNGVGYSVKTSVVTSAQEVFRCNHPTETELGSLFKDGDEKIKISLEIVGIRPVRVPSVAYYVPKSSIEDGEGKAQLCACTMVYNVAKFLKEWVIYNSKLGVEKFILYDNDSDDDLHKVVQGLVDGEEYNVKVFFWPWPKAQEAGFSHSAIYAKESCKWMMYMDVDEFVFAHSWLNESEPSQGMIPSFLPTTPLSSSPAPAPSPNTNLSDEKAKWLAQPIGQVSIKCLDYGPSNQQSHPIAGVTQGYTCRRRNEQRHKSIVLLDTIDTSLQNAIHHFRLKEGWRGNTLSLHKGVVHHFKYQAWSEFKAKFRRRVSTYVVDWTQEANLKSKDRTPGLGLEAIEPEGWAQQFCEVNDTRLKRTTQRWFSQDSAIGSKLVWQD</sequence>
<evidence type="ECO:0000313" key="10">
    <source>
        <dbReference type="Proteomes" id="UP000631114"/>
    </source>
</evidence>
<name>A0A835LYA6_9MAGN</name>
<dbReference type="PANTHER" id="PTHR21461:SF69">
    <property type="entry name" value="GLYCOSYLTRANSFERASE FAMILY 92 PROTEIN"/>
    <property type="match status" value="1"/>
</dbReference>
<dbReference type="GO" id="GO:0016020">
    <property type="term" value="C:membrane"/>
    <property type="evidence" value="ECO:0007669"/>
    <property type="project" value="UniProtKB-SubCell"/>
</dbReference>
<evidence type="ECO:0000256" key="4">
    <source>
        <dbReference type="ARBA" id="ARBA00022679"/>
    </source>
</evidence>
<protein>
    <recommendedName>
        <fullName evidence="8">Glycosyltransferase family 92 protein</fullName>
        <ecNumber evidence="8">2.4.1.-</ecNumber>
    </recommendedName>
</protein>
<evidence type="ECO:0000313" key="9">
    <source>
        <dbReference type="EMBL" id="KAF9603926.1"/>
    </source>
</evidence>
<evidence type="ECO:0000256" key="3">
    <source>
        <dbReference type="ARBA" id="ARBA00022676"/>
    </source>
</evidence>
<evidence type="ECO:0000256" key="1">
    <source>
        <dbReference type="ARBA" id="ARBA00004167"/>
    </source>
</evidence>
<dbReference type="AlphaFoldDB" id="A0A835LYA6"/>